<reference evidence="1 2" key="1">
    <citation type="journal article" date="2022" name="Nat. Plants">
        <title>Genomes of leafy and leafless Platanthera orchids illuminate the evolution of mycoheterotrophy.</title>
        <authorList>
            <person name="Li M.H."/>
            <person name="Liu K.W."/>
            <person name="Li Z."/>
            <person name="Lu H.C."/>
            <person name="Ye Q.L."/>
            <person name="Zhang D."/>
            <person name="Wang J.Y."/>
            <person name="Li Y.F."/>
            <person name="Zhong Z.M."/>
            <person name="Liu X."/>
            <person name="Yu X."/>
            <person name="Liu D.K."/>
            <person name="Tu X.D."/>
            <person name="Liu B."/>
            <person name="Hao Y."/>
            <person name="Liao X.Y."/>
            <person name="Jiang Y.T."/>
            <person name="Sun W.H."/>
            <person name="Chen J."/>
            <person name="Chen Y.Q."/>
            <person name="Ai Y."/>
            <person name="Zhai J.W."/>
            <person name="Wu S.S."/>
            <person name="Zhou Z."/>
            <person name="Hsiao Y.Y."/>
            <person name="Wu W.L."/>
            <person name="Chen Y.Y."/>
            <person name="Lin Y.F."/>
            <person name="Hsu J.L."/>
            <person name="Li C.Y."/>
            <person name="Wang Z.W."/>
            <person name="Zhao X."/>
            <person name="Zhong W.Y."/>
            <person name="Ma X.K."/>
            <person name="Ma L."/>
            <person name="Huang J."/>
            <person name="Chen G.Z."/>
            <person name="Huang M.Z."/>
            <person name="Huang L."/>
            <person name="Peng D.H."/>
            <person name="Luo Y.B."/>
            <person name="Zou S.Q."/>
            <person name="Chen S.P."/>
            <person name="Lan S."/>
            <person name="Tsai W.C."/>
            <person name="Van de Peer Y."/>
            <person name="Liu Z.J."/>
        </authorList>
    </citation>
    <scope>NUCLEOTIDE SEQUENCE [LARGE SCALE GENOMIC DNA]</scope>
    <source>
        <strain evidence="1">Lor288</strain>
    </source>
</reference>
<dbReference type="SUPFAM" id="SSF52058">
    <property type="entry name" value="L domain-like"/>
    <property type="match status" value="1"/>
</dbReference>
<dbReference type="Proteomes" id="UP001412067">
    <property type="component" value="Unassembled WGS sequence"/>
</dbReference>
<keyword evidence="2" id="KW-1185">Reference proteome</keyword>
<accession>A0ABR2LZ69</accession>
<protein>
    <submittedName>
        <fullName evidence="1">Uncharacterized protein</fullName>
    </submittedName>
</protein>
<organism evidence="1 2">
    <name type="scientific">Platanthera guangdongensis</name>
    <dbReference type="NCBI Taxonomy" id="2320717"/>
    <lineage>
        <taxon>Eukaryota</taxon>
        <taxon>Viridiplantae</taxon>
        <taxon>Streptophyta</taxon>
        <taxon>Embryophyta</taxon>
        <taxon>Tracheophyta</taxon>
        <taxon>Spermatophyta</taxon>
        <taxon>Magnoliopsida</taxon>
        <taxon>Liliopsida</taxon>
        <taxon>Asparagales</taxon>
        <taxon>Orchidaceae</taxon>
        <taxon>Orchidoideae</taxon>
        <taxon>Orchideae</taxon>
        <taxon>Orchidinae</taxon>
        <taxon>Platanthera</taxon>
    </lineage>
</organism>
<gene>
    <name evidence="1" type="ORF">KSP40_PGU007895</name>
</gene>
<proteinExistence type="predicted"/>
<comment type="caution">
    <text evidence="1">The sequence shown here is derived from an EMBL/GenBank/DDBJ whole genome shotgun (WGS) entry which is preliminary data.</text>
</comment>
<evidence type="ECO:0000313" key="1">
    <source>
        <dbReference type="EMBL" id="KAK8955523.1"/>
    </source>
</evidence>
<sequence>MDEVDWLPNSLAKLSSLTTLNLGALELNTAANQNSTFERTRSVNCSSNKLSSLPDAIGHLIHLKKLNIK</sequence>
<dbReference type="InterPro" id="IPR032675">
    <property type="entry name" value="LRR_dom_sf"/>
</dbReference>
<name>A0ABR2LZ69_9ASPA</name>
<dbReference type="EMBL" id="JBBWWR010000013">
    <property type="protein sequence ID" value="KAK8955523.1"/>
    <property type="molecule type" value="Genomic_DNA"/>
</dbReference>
<evidence type="ECO:0000313" key="2">
    <source>
        <dbReference type="Proteomes" id="UP001412067"/>
    </source>
</evidence>
<dbReference type="Gene3D" id="3.80.10.10">
    <property type="entry name" value="Ribonuclease Inhibitor"/>
    <property type="match status" value="1"/>
</dbReference>